<dbReference type="PANTHER" id="PTHR11214:SF349">
    <property type="entry name" value="BETA-1,3-GALACTOSYLTRANSFERASE BRN"/>
    <property type="match status" value="1"/>
</dbReference>
<comment type="similarity">
    <text evidence="2 10">Belongs to the glycosyltransferase 31 family.</text>
</comment>
<evidence type="ECO:0000313" key="12">
    <source>
        <dbReference type="Proteomes" id="UP000325440"/>
    </source>
</evidence>
<proteinExistence type="inferred from homology"/>
<sequence length="361" mass="43519">MLIQNMVFSIYNLFRLKKYFNYILIIILWLVYYFGIFTHLFELDYYTRFEYPLNTNISKCVINIHSGKSDQLPCYNINTFKYELILSNNTKCNKKVYLLILVKSSLKHFERRNIIRKTWGKENRFSDVPTRTVFILGMSYDIDLQKRINDEHAIYGDIVQYDFVDEYYNNTIKTMSAIKWASNHCNHTNFFFFSDDDMYVSIKNLLRYLRNPFEYPYYLSKDVKGKQSNYSLPSDIILFTGFVFHTSPLRHQISKWYVSLSEYPYHMWPPYVTAGAYMLSHTALTRFYYGSFYTKLFRFDDIYLGILAKKLNIMPLHCEHIYFYKKQYSISNYKYVIASHGYDNSEELLDVWLEQYSYNNA</sequence>
<accession>A0A5E4NH34</accession>
<evidence type="ECO:0000256" key="10">
    <source>
        <dbReference type="RuleBase" id="RU363063"/>
    </source>
</evidence>
<evidence type="ECO:0000256" key="2">
    <source>
        <dbReference type="ARBA" id="ARBA00008661"/>
    </source>
</evidence>
<keyword evidence="5 10" id="KW-0812">Transmembrane</keyword>
<dbReference type="OrthoDB" id="5957813at2759"/>
<evidence type="ECO:0000256" key="7">
    <source>
        <dbReference type="ARBA" id="ARBA00022989"/>
    </source>
</evidence>
<dbReference type="Gene3D" id="3.90.550.50">
    <property type="match status" value="1"/>
</dbReference>
<keyword evidence="3 10" id="KW-0328">Glycosyltransferase</keyword>
<evidence type="ECO:0000313" key="11">
    <source>
        <dbReference type="EMBL" id="VVC44289.1"/>
    </source>
</evidence>
<feature type="transmembrane region" description="Helical" evidence="10">
    <location>
        <begin position="20"/>
        <end position="41"/>
    </location>
</feature>
<keyword evidence="7 10" id="KW-1133">Transmembrane helix</keyword>
<protein>
    <recommendedName>
        <fullName evidence="10">Hexosyltransferase</fullName>
        <ecNumber evidence="10">2.4.1.-</ecNumber>
    </recommendedName>
</protein>
<keyword evidence="8 10" id="KW-0333">Golgi apparatus</keyword>
<keyword evidence="9 10" id="KW-0472">Membrane</keyword>
<dbReference type="EMBL" id="CABPRJ010002377">
    <property type="protein sequence ID" value="VVC44289.1"/>
    <property type="molecule type" value="Genomic_DNA"/>
</dbReference>
<organism evidence="11 12">
    <name type="scientific">Cinara cedri</name>
    <dbReference type="NCBI Taxonomy" id="506608"/>
    <lineage>
        <taxon>Eukaryota</taxon>
        <taxon>Metazoa</taxon>
        <taxon>Ecdysozoa</taxon>
        <taxon>Arthropoda</taxon>
        <taxon>Hexapoda</taxon>
        <taxon>Insecta</taxon>
        <taxon>Pterygota</taxon>
        <taxon>Neoptera</taxon>
        <taxon>Paraneoptera</taxon>
        <taxon>Hemiptera</taxon>
        <taxon>Sternorrhyncha</taxon>
        <taxon>Aphidomorpha</taxon>
        <taxon>Aphidoidea</taxon>
        <taxon>Aphididae</taxon>
        <taxon>Lachninae</taxon>
        <taxon>Cinara</taxon>
    </lineage>
</organism>
<evidence type="ECO:0000256" key="3">
    <source>
        <dbReference type="ARBA" id="ARBA00022676"/>
    </source>
</evidence>
<evidence type="ECO:0000256" key="8">
    <source>
        <dbReference type="ARBA" id="ARBA00023034"/>
    </source>
</evidence>
<dbReference type="FunFam" id="3.90.550.50:FF:000042">
    <property type="entry name" value="Hexosyltransferase"/>
    <property type="match status" value="1"/>
</dbReference>
<dbReference type="GO" id="GO:0008194">
    <property type="term" value="F:UDP-glycosyltransferase activity"/>
    <property type="evidence" value="ECO:0007669"/>
    <property type="project" value="TreeGrafter"/>
</dbReference>
<dbReference type="GO" id="GO:0006493">
    <property type="term" value="P:protein O-linked glycosylation"/>
    <property type="evidence" value="ECO:0007669"/>
    <property type="project" value="TreeGrafter"/>
</dbReference>
<evidence type="ECO:0000256" key="6">
    <source>
        <dbReference type="ARBA" id="ARBA00022968"/>
    </source>
</evidence>
<reference evidence="11 12" key="1">
    <citation type="submission" date="2019-08" db="EMBL/GenBank/DDBJ databases">
        <authorList>
            <person name="Alioto T."/>
            <person name="Alioto T."/>
            <person name="Gomez Garrido J."/>
        </authorList>
    </citation>
    <scope>NUCLEOTIDE SEQUENCE [LARGE SCALE GENOMIC DNA]</scope>
</reference>
<keyword evidence="12" id="KW-1185">Reference proteome</keyword>
<name>A0A5E4NH34_9HEMI</name>
<dbReference type="GO" id="GO:0000139">
    <property type="term" value="C:Golgi membrane"/>
    <property type="evidence" value="ECO:0007669"/>
    <property type="project" value="UniProtKB-SubCell"/>
</dbReference>
<keyword evidence="4 11" id="KW-0808">Transferase</keyword>
<dbReference type="PANTHER" id="PTHR11214">
    <property type="entry name" value="BETA-1,3-N-ACETYLGLUCOSAMINYLTRANSFERASE"/>
    <property type="match status" value="1"/>
</dbReference>
<keyword evidence="6 10" id="KW-0735">Signal-anchor</keyword>
<dbReference type="Proteomes" id="UP000325440">
    <property type="component" value="Unassembled WGS sequence"/>
</dbReference>
<evidence type="ECO:0000256" key="5">
    <source>
        <dbReference type="ARBA" id="ARBA00022692"/>
    </source>
</evidence>
<evidence type="ECO:0000256" key="4">
    <source>
        <dbReference type="ARBA" id="ARBA00022679"/>
    </source>
</evidence>
<evidence type="ECO:0000256" key="9">
    <source>
        <dbReference type="ARBA" id="ARBA00023136"/>
    </source>
</evidence>
<comment type="subcellular location">
    <subcellularLocation>
        <location evidence="1 10">Golgi apparatus membrane</location>
        <topology evidence="1 10">Single-pass type II membrane protein</topology>
    </subcellularLocation>
</comment>
<gene>
    <name evidence="11" type="ORF">CINCED_3A014006</name>
</gene>
<dbReference type="EC" id="2.4.1.-" evidence="10"/>
<evidence type="ECO:0000256" key="1">
    <source>
        <dbReference type="ARBA" id="ARBA00004323"/>
    </source>
</evidence>
<dbReference type="GO" id="GO:0016758">
    <property type="term" value="F:hexosyltransferase activity"/>
    <property type="evidence" value="ECO:0007669"/>
    <property type="project" value="InterPro"/>
</dbReference>
<dbReference type="AlphaFoldDB" id="A0A5E4NH34"/>
<dbReference type="InterPro" id="IPR002659">
    <property type="entry name" value="Glyco_trans_31"/>
</dbReference>
<dbReference type="Pfam" id="PF01762">
    <property type="entry name" value="Galactosyl_T"/>
    <property type="match status" value="1"/>
</dbReference>